<gene>
    <name evidence="2" type="ORF">NQG31_07010</name>
</gene>
<evidence type="ECO:0000259" key="1">
    <source>
        <dbReference type="PROSITE" id="PS51186"/>
    </source>
</evidence>
<comment type="caution">
    <text evidence="2">The sequence shown here is derived from an EMBL/GenBank/DDBJ whole genome shotgun (WGS) entry which is preliminary data.</text>
</comment>
<reference evidence="2 3" key="1">
    <citation type="submission" date="2022-07" db="EMBL/GenBank/DDBJ databases">
        <title>Genomic and pangenome structural analysis of the polyextremophile Exiguobacterium.</title>
        <authorList>
            <person name="Shen L."/>
        </authorList>
    </citation>
    <scope>NUCLEOTIDE SEQUENCE [LARGE SCALE GENOMIC DNA]</scope>
    <source>
        <strain evidence="2 3">12_1</strain>
    </source>
</reference>
<dbReference type="EMBL" id="JANIEK010000022">
    <property type="protein sequence ID" value="MCT4795290.1"/>
    <property type="molecule type" value="Genomic_DNA"/>
</dbReference>
<dbReference type="CDD" id="cd04301">
    <property type="entry name" value="NAT_SF"/>
    <property type="match status" value="1"/>
</dbReference>
<dbReference type="Pfam" id="PF00583">
    <property type="entry name" value="Acetyltransf_1"/>
    <property type="match status" value="1"/>
</dbReference>
<evidence type="ECO:0000313" key="2">
    <source>
        <dbReference type="EMBL" id="MCT4795290.1"/>
    </source>
</evidence>
<name>A0ABT2KY19_9BACL</name>
<dbReference type="InterPro" id="IPR016181">
    <property type="entry name" value="Acyl_CoA_acyltransferase"/>
</dbReference>
<dbReference type="Gene3D" id="3.40.630.30">
    <property type="match status" value="1"/>
</dbReference>
<dbReference type="RefSeq" id="WP_245175463.1">
    <property type="nucleotide sequence ID" value="NZ_JANIEK010000022.1"/>
</dbReference>
<protein>
    <submittedName>
        <fullName evidence="2">GNAT family N-acetyltransferase</fullName>
    </submittedName>
</protein>
<accession>A0ABT2KY19</accession>
<keyword evidence="3" id="KW-1185">Reference proteome</keyword>
<sequence>MNQWGASQMVVSSGTYDCASLDGFVWMNGSIHGLVTYVIRHDALEIISIDSLQENKGIGSSLLEEVEREAKRHRLKRLTLITTNDNVHALAFYQKRGFRLERIVTDAVNVARLEKPSIPLIGNNGIPLHDEIVLSKQL</sequence>
<dbReference type="InterPro" id="IPR000182">
    <property type="entry name" value="GNAT_dom"/>
</dbReference>
<feature type="domain" description="N-acetyltransferase" evidence="1">
    <location>
        <begin position="1"/>
        <end position="119"/>
    </location>
</feature>
<dbReference type="PROSITE" id="PS51186">
    <property type="entry name" value="GNAT"/>
    <property type="match status" value="1"/>
</dbReference>
<proteinExistence type="predicted"/>
<dbReference type="Proteomes" id="UP001206821">
    <property type="component" value="Unassembled WGS sequence"/>
</dbReference>
<organism evidence="2 3">
    <name type="scientific">Exiguobacterium alkaliphilum</name>
    <dbReference type="NCBI Taxonomy" id="1428684"/>
    <lineage>
        <taxon>Bacteria</taxon>
        <taxon>Bacillati</taxon>
        <taxon>Bacillota</taxon>
        <taxon>Bacilli</taxon>
        <taxon>Bacillales</taxon>
        <taxon>Bacillales Family XII. Incertae Sedis</taxon>
        <taxon>Exiguobacterium</taxon>
    </lineage>
</organism>
<dbReference type="SUPFAM" id="SSF55729">
    <property type="entry name" value="Acyl-CoA N-acyltransferases (Nat)"/>
    <property type="match status" value="1"/>
</dbReference>
<evidence type="ECO:0000313" key="3">
    <source>
        <dbReference type="Proteomes" id="UP001206821"/>
    </source>
</evidence>